<reference evidence="2" key="1">
    <citation type="submission" date="2016-04" db="EMBL/GenBank/DDBJ databases">
        <title>Cephalotus genome sequencing.</title>
        <authorList>
            <person name="Fukushima K."/>
            <person name="Hasebe M."/>
            <person name="Fang X."/>
        </authorList>
    </citation>
    <scope>NUCLEOTIDE SEQUENCE [LARGE SCALE GENOMIC DNA]</scope>
    <source>
        <strain evidence="2">cv. St1</strain>
    </source>
</reference>
<dbReference type="InParanoid" id="A0A1Q3AXC3"/>
<keyword evidence="2" id="KW-1185">Reference proteome</keyword>
<gene>
    <name evidence="1" type="ORF">CFOL_v3_03908</name>
</gene>
<dbReference type="OrthoDB" id="1920930at2759"/>
<organism evidence="1 2">
    <name type="scientific">Cephalotus follicularis</name>
    <name type="common">Albany pitcher plant</name>
    <dbReference type="NCBI Taxonomy" id="3775"/>
    <lineage>
        <taxon>Eukaryota</taxon>
        <taxon>Viridiplantae</taxon>
        <taxon>Streptophyta</taxon>
        <taxon>Embryophyta</taxon>
        <taxon>Tracheophyta</taxon>
        <taxon>Spermatophyta</taxon>
        <taxon>Magnoliopsida</taxon>
        <taxon>eudicotyledons</taxon>
        <taxon>Gunneridae</taxon>
        <taxon>Pentapetalae</taxon>
        <taxon>rosids</taxon>
        <taxon>fabids</taxon>
        <taxon>Oxalidales</taxon>
        <taxon>Cephalotaceae</taxon>
        <taxon>Cephalotus</taxon>
    </lineage>
</organism>
<dbReference type="AlphaFoldDB" id="A0A1Q3AXC3"/>
<evidence type="ECO:0000313" key="2">
    <source>
        <dbReference type="Proteomes" id="UP000187406"/>
    </source>
</evidence>
<name>A0A1Q3AXC3_CEPFO</name>
<sequence>MTNPLAVILQKNQLTGPNYVDWLRNVRIVLNFEDIDYVLEAPLPALPAKDASTKDHAIYRKWVADEKKVRSYLMASMSNALQVQHNGMRDSRAILQHLRELYGENSRNAQFQLTAELYGTKMAEGSSVNDHVLKMINAIERLEALGIV</sequence>
<dbReference type="EMBL" id="BDDD01000146">
    <property type="protein sequence ID" value="GAV60377.1"/>
    <property type="molecule type" value="Genomic_DNA"/>
</dbReference>
<protein>
    <submittedName>
        <fullName evidence="1">UBN2_3 domain-containing protein</fullName>
    </submittedName>
</protein>
<dbReference type="Proteomes" id="UP000187406">
    <property type="component" value="Unassembled WGS sequence"/>
</dbReference>
<evidence type="ECO:0000313" key="1">
    <source>
        <dbReference type="EMBL" id="GAV60377.1"/>
    </source>
</evidence>
<proteinExistence type="predicted"/>
<dbReference type="Pfam" id="PF14223">
    <property type="entry name" value="Retrotran_gag_2"/>
    <property type="match status" value="1"/>
</dbReference>
<comment type="caution">
    <text evidence="1">The sequence shown here is derived from an EMBL/GenBank/DDBJ whole genome shotgun (WGS) entry which is preliminary data.</text>
</comment>
<accession>A0A1Q3AXC3</accession>